<organism evidence="9 10">
    <name type="scientific">Parvicella tangerina</name>
    <dbReference type="NCBI Taxonomy" id="2829795"/>
    <lineage>
        <taxon>Bacteria</taxon>
        <taxon>Pseudomonadati</taxon>
        <taxon>Bacteroidota</taxon>
        <taxon>Flavobacteriia</taxon>
        <taxon>Flavobacteriales</taxon>
        <taxon>Parvicellaceae</taxon>
        <taxon>Parvicella</taxon>
    </lineage>
</organism>
<accession>A0A916JQC1</accession>
<gene>
    <name evidence="9" type="ORF">CRYO30217_02476</name>
</gene>
<evidence type="ECO:0000256" key="8">
    <source>
        <dbReference type="RuleBase" id="RU363041"/>
    </source>
</evidence>
<feature type="transmembrane region" description="Helical" evidence="8">
    <location>
        <begin position="224"/>
        <end position="244"/>
    </location>
</feature>
<dbReference type="GO" id="GO:0005886">
    <property type="term" value="C:plasma membrane"/>
    <property type="evidence" value="ECO:0007669"/>
    <property type="project" value="UniProtKB-SubCell"/>
</dbReference>
<proteinExistence type="inferred from homology"/>
<keyword evidence="3" id="KW-0813">Transport</keyword>
<keyword evidence="6 8" id="KW-1133">Transmembrane helix</keyword>
<keyword evidence="5 8" id="KW-0812">Transmembrane</keyword>
<evidence type="ECO:0000313" key="9">
    <source>
        <dbReference type="EMBL" id="CAG5084483.1"/>
    </source>
</evidence>
<dbReference type="InterPro" id="IPR002781">
    <property type="entry name" value="TM_pro_TauE-like"/>
</dbReference>
<dbReference type="PANTHER" id="PTHR30269">
    <property type="entry name" value="TRANSMEMBRANE PROTEIN YFCA"/>
    <property type="match status" value="1"/>
</dbReference>
<evidence type="ECO:0000256" key="5">
    <source>
        <dbReference type="ARBA" id="ARBA00022692"/>
    </source>
</evidence>
<evidence type="ECO:0000256" key="1">
    <source>
        <dbReference type="ARBA" id="ARBA00004651"/>
    </source>
</evidence>
<sequence length="247" mass="26983">MLELIEEYWLFYVLTFFAEIIGTLSGFGSSIIFVPLASLFFEFDIVLGITAVFHVFSNLSKIALFSKGIDKKIAFKLGVPAVLFVILGAFITKFIPMGELEIGMNITLLALAVLLISYRDKQLKTSDKNLVLGGVFSGFLAGIFGSGGSVRGITMSSFNLQKETFIATSALIDLGVDLSRSVVYTINGYVQVAYLIVILPLIVISFLGSYIGKLIVDKISHQTFRYIALGVISITSIIQIILFFSGK</sequence>
<evidence type="ECO:0000256" key="2">
    <source>
        <dbReference type="ARBA" id="ARBA00009142"/>
    </source>
</evidence>
<evidence type="ECO:0000256" key="7">
    <source>
        <dbReference type="ARBA" id="ARBA00023136"/>
    </source>
</evidence>
<feature type="transmembrane region" description="Helical" evidence="8">
    <location>
        <begin position="45"/>
        <end position="65"/>
    </location>
</feature>
<feature type="transmembrane region" description="Helical" evidence="8">
    <location>
        <begin position="77"/>
        <end position="96"/>
    </location>
</feature>
<keyword evidence="10" id="KW-1185">Reference proteome</keyword>
<dbReference type="PANTHER" id="PTHR30269:SF37">
    <property type="entry name" value="MEMBRANE TRANSPORTER PROTEIN"/>
    <property type="match status" value="1"/>
</dbReference>
<comment type="similarity">
    <text evidence="2 8">Belongs to the 4-toluene sulfonate uptake permease (TSUP) (TC 2.A.102) family.</text>
</comment>
<protein>
    <recommendedName>
        <fullName evidence="8">Probable membrane transporter protein</fullName>
    </recommendedName>
</protein>
<dbReference type="AlphaFoldDB" id="A0A916JQC1"/>
<keyword evidence="4 8" id="KW-1003">Cell membrane</keyword>
<dbReference type="EMBL" id="OU015584">
    <property type="protein sequence ID" value="CAG5084483.1"/>
    <property type="molecule type" value="Genomic_DNA"/>
</dbReference>
<feature type="transmembrane region" description="Helical" evidence="8">
    <location>
        <begin position="102"/>
        <end position="118"/>
    </location>
</feature>
<dbReference type="KEGG" id="ptan:CRYO30217_02476"/>
<feature type="transmembrane region" description="Helical" evidence="8">
    <location>
        <begin position="9"/>
        <end position="33"/>
    </location>
</feature>
<feature type="transmembrane region" description="Helical" evidence="8">
    <location>
        <begin position="130"/>
        <end position="150"/>
    </location>
</feature>
<dbReference type="InterPro" id="IPR052017">
    <property type="entry name" value="TSUP"/>
</dbReference>
<name>A0A916JQC1_9FLAO</name>
<evidence type="ECO:0000313" key="10">
    <source>
        <dbReference type="Proteomes" id="UP000683507"/>
    </source>
</evidence>
<evidence type="ECO:0000256" key="4">
    <source>
        <dbReference type="ARBA" id="ARBA00022475"/>
    </source>
</evidence>
<reference evidence="9" key="1">
    <citation type="submission" date="2021-04" db="EMBL/GenBank/DDBJ databases">
        <authorList>
            <person name="Rodrigo-Torres L."/>
            <person name="Arahal R. D."/>
            <person name="Lucena T."/>
        </authorList>
    </citation>
    <scope>NUCLEOTIDE SEQUENCE</scope>
    <source>
        <strain evidence="9">AS29M-1</strain>
    </source>
</reference>
<evidence type="ECO:0000256" key="6">
    <source>
        <dbReference type="ARBA" id="ARBA00022989"/>
    </source>
</evidence>
<feature type="transmembrane region" description="Helical" evidence="8">
    <location>
        <begin position="192"/>
        <end position="212"/>
    </location>
</feature>
<evidence type="ECO:0000256" key="3">
    <source>
        <dbReference type="ARBA" id="ARBA00022448"/>
    </source>
</evidence>
<keyword evidence="7 8" id="KW-0472">Membrane</keyword>
<dbReference type="Pfam" id="PF01925">
    <property type="entry name" value="TauE"/>
    <property type="match status" value="1"/>
</dbReference>
<comment type="subcellular location">
    <subcellularLocation>
        <location evidence="1 8">Cell membrane</location>
        <topology evidence="1 8">Multi-pass membrane protein</topology>
    </subcellularLocation>
</comment>
<dbReference type="Proteomes" id="UP000683507">
    <property type="component" value="Chromosome"/>
</dbReference>
<dbReference type="RefSeq" id="WP_258542705.1">
    <property type="nucleotide sequence ID" value="NZ_OU015584.1"/>
</dbReference>